<accession>A0AAD5LWX7</accession>
<name>A0AAD5LWX7_PYTIN</name>
<proteinExistence type="predicted"/>
<sequence length="230" mass="26141">MAMSSTPIMTPDSLAAFKIEKLGMTSNFLDWQREIFLVLRTYGLAGIVNGEEETVDQCENPNQRNCFKIREAKALATIVFSLEREEVRKFESLVETGDVVEVWRAIREEYGQRSLVNPVTLLGAVFSRKMNEDESAVSYIRSLEHLQQEIRKTHSDLSDEWLTKIMLTNVIDVFPDISRKFTVDNAQGRQTPLLSETKNMLISRDNIDTASGRRPHVKQPAPASTHTPIV</sequence>
<feature type="region of interest" description="Disordered" evidence="1">
    <location>
        <begin position="208"/>
        <end position="230"/>
    </location>
</feature>
<evidence type="ECO:0008006" key="4">
    <source>
        <dbReference type="Google" id="ProtNLM"/>
    </source>
</evidence>
<evidence type="ECO:0000256" key="1">
    <source>
        <dbReference type="SAM" id="MobiDB-lite"/>
    </source>
</evidence>
<dbReference type="EMBL" id="JAKCXM010000303">
    <property type="protein sequence ID" value="KAJ0396263.1"/>
    <property type="molecule type" value="Genomic_DNA"/>
</dbReference>
<keyword evidence="3" id="KW-1185">Reference proteome</keyword>
<comment type="caution">
    <text evidence="2">The sequence shown here is derived from an EMBL/GenBank/DDBJ whole genome shotgun (WGS) entry which is preliminary data.</text>
</comment>
<gene>
    <name evidence="2" type="ORF">P43SY_003850</name>
</gene>
<dbReference type="AlphaFoldDB" id="A0AAD5LWX7"/>
<protein>
    <recommendedName>
        <fullName evidence="4">Polyprotein</fullName>
    </recommendedName>
</protein>
<reference evidence="2" key="1">
    <citation type="submission" date="2021-12" db="EMBL/GenBank/DDBJ databases">
        <title>Prjna785345.</title>
        <authorList>
            <person name="Rujirawat T."/>
            <person name="Krajaejun T."/>
        </authorList>
    </citation>
    <scope>NUCLEOTIDE SEQUENCE</scope>
    <source>
        <strain evidence="2">Pi057C3</strain>
    </source>
</reference>
<dbReference type="Proteomes" id="UP001209570">
    <property type="component" value="Unassembled WGS sequence"/>
</dbReference>
<evidence type="ECO:0000313" key="2">
    <source>
        <dbReference type="EMBL" id="KAJ0396263.1"/>
    </source>
</evidence>
<organism evidence="2 3">
    <name type="scientific">Pythium insidiosum</name>
    <name type="common">Pythiosis disease agent</name>
    <dbReference type="NCBI Taxonomy" id="114742"/>
    <lineage>
        <taxon>Eukaryota</taxon>
        <taxon>Sar</taxon>
        <taxon>Stramenopiles</taxon>
        <taxon>Oomycota</taxon>
        <taxon>Peronosporomycetes</taxon>
        <taxon>Pythiales</taxon>
        <taxon>Pythiaceae</taxon>
        <taxon>Pythium</taxon>
    </lineage>
</organism>
<dbReference type="Pfam" id="PF14223">
    <property type="entry name" value="Retrotran_gag_2"/>
    <property type="match status" value="1"/>
</dbReference>
<evidence type="ECO:0000313" key="3">
    <source>
        <dbReference type="Proteomes" id="UP001209570"/>
    </source>
</evidence>